<keyword evidence="2" id="KW-0808">Transferase</keyword>
<gene>
    <name evidence="2" type="ORF">D3Y59_11590</name>
</gene>
<keyword evidence="3" id="KW-1185">Reference proteome</keyword>
<dbReference type="PROSITE" id="PS51186">
    <property type="entry name" value="GNAT"/>
    <property type="match status" value="1"/>
</dbReference>
<dbReference type="CDD" id="cd04301">
    <property type="entry name" value="NAT_SF"/>
    <property type="match status" value="1"/>
</dbReference>
<protein>
    <submittedName>
        <fullName evidence="2">N-acetyltransferase</fullName>
    </submittedName>
</protein>
<dbReference type="InterPro" id="IPR016181">
    <property type="entry name" value="Acyl_CoA_acyltransferase"/>
</dbReference>
<dbReference type="GO" id="GO:0005737">
    <property type="term" value="C:cytoplasm"/>
    <property type="evidence" value="ECO:0007669"/>
    <property type="project" value="TreeGrafter"/>
</dbReference>
<dbReference type="Gene3D" id="3.40.630.30">
    <property type="match status" value="1"/>
</dbReference>
<evidence type="ECO:0000313" key="3">
    <source>
        <dbReference type="Proteomes" id="UP000262802"/>
    </source>
</evidence>
<dbReference type="SUPFAM" id="SSF55729">
    <property type="entry name" value="Acyl-CoA N-acyltransferases (Nat)"/>
    <property type="match status" value="1"/>
</dbReference>
<name>A0A3B7R945_9BACT</name>
<dbReference type="EMBL" id="CP032317">
    <property type="protein sequence ID" value="AYA37631.1"/>
    <property type="molecule type" value="Genomic_DNA"/>
</dbReference>
<dbReference type="OrthoDB" id="9795206at2"/>
<evidence type="ECO:0000313" key="2">
    <source>
        <dbReference type="EMBL" id="AYA37631.1"/>
    </source>
</evidence>
<sequence>MDTTLLLQGQMVTLRPLTPADKELFYQWAVRSDATPYIFGPDQGAQVPSWEELFGDYLPHYFDSSAPNLGQSFGIEVNGQPIGQINYDEIDPLDNSTELDIWIASNTDTGRGYGTDALNTLVEYLFEQLGVEVCTIVPAASNTRAIRTYEKAGFTLAREVVHNQVRWLHMERRCTT</sequence>
<feature type="domain" description="N-acetyltransferase" evidence="1">
    <location>
        <begin position="12"/>
        <end position="175"/>
    </location>
</feature>
<dbReference type="Pfam" id="PF13302">
    <property type="entry name" value="Acetyltransf_3"/>
    <property type="match status" value="1"/>
</dbReference>
<dbReference type="AlphaFoldDB" id="A0A3B7R945"/>
<dbReference type="GO" id="GO:1990189">
    <property type="term" value="F:protein N-terminal-serine acetyltransferase activity"/>
    <property type="evidence" value="ECO:0007669"/>
    <property type="project" value="TreeGrafter"/>
</dbReference>
<dbReference type="RefSeq" id="WP_119445197.1">
    <property type="nucleotide sequence ID" value="NZ_CP032317.1"/>
</dbReference>
<dbReference type="PANTHER" id="PTHR43441:SF2">
    <property type="entry name" value="FAMILY ACETYLTRANSFERASE, PUTATIVE (AFU_ORTHOLOGUE AFUA_7G00850)-RELATED"/>
    <property type="match status" value="1"/>
</dbReference>
<accession>A0A3B7R945</accession>
<organism evidence="2 3">
    <name type="scientific">Hymenobacter oligotrophus</name>
    <dbReference type="NCBI Taxonomy" id="2319843"/>
    <lineage>
        <taxon>Bacteria</taxon>
        <taxon>Pseudomonadati</taxon>
        <taxon>Bacteroidota</taxon>
        <taxon>Cytophagia</taxon>
        <taxon>Cytophagales</taxon>
        <taxon>Hymenobacteraceae</taxon>
        <taxon>Hymenobacter</taxon>
    </lineage>
</organism>
<dbReference type="InterPro" id="IPR051908">
    <property type="entry name" value="Ribosomal_N-acetyltransferase"/>
</dbReference>
<reference evidence="2 3" key="1">
    <citation type="submission" date="2018-09" db="EMBL/GenBank/DDBJ databases">
        <title>Hymenobacter medium sp. nov., isolated from R2A medium.</title>
        <authorList>
            <person name="Yingchao G."/>
        </authorList>
    </citation>
    <scope>NUCLEOTIDE SEQUENCE [LARGE SCALE GENOMIC DNA]</scope>
    <source>
        <strain evidence="3">sh-6</strain>
    </source>
</reference>
<dbReference type="InterPro" id="IPR000182">
    <property type="entry name" value="GNAT_dom"/>
</dbReference>
<dbReference type="PANTHER" id="PTHR43441">
    <property type="entry name" value="RIBOSOMAL-PROTEIN-SERINE ACETYLTRANSFERASE"/>
    <property type="match status" value="1"/>
</dbReference>
<dbReference type="GO" id="GO:0008999">
    <property type="term" value="F:protein-N-terminal-alanine acetyltransferase activity"/>
    <property type="evidence" value="ECO:0007669"/>
    <property type="project" value="TreeGrafter"/>
</dbReference>
<dbReference type="Proteomes" id="UP000262802">
    <property type="component" value="Chromosome"/>
</dbReference>
<proteinExistence type="predicted"/>
<evidence type="ECO:0000259" key="1">
    <source>
        <dbReference type="PROSITE" id="PS51186"/>
    </source>
</evidence>
<dbReference type="KEGG" id="hyh:D3Y59_11590"/>